<dbReference type="AlphaFoldDB" id="A0AAV4EK66"/>
<comment type="caution">
    <text evidence="1">The sequence shown here is derived from an EMBL/GenBank/DDBJ whole genome shotgun (WGS) entry which is preliminary data.</text>
</comment>
<organism evidence="1 2">
    <name type="scientific">Elysia marginata</name>
    <dbReference type="NCBI Taxonomy" id="1093978"/>
    <lineage>
        <taxon>Eukaryota</taxon>
        <taxon>Metazoa</taxon>
        <taxon>Spiralia</taxon>
        <taxon>Lophotrochozoa</taxon>
        <taxon>Mollusca</taxon>
        <taxon>Gastropoda</taxon>
        <taxon>Heterobranchia</taxon>
        <taxon>Euthyneura</taxon>
        <taxon>Panpulmonata</taxon>
        <taxon>Sacoglossa</taxon>
        <taxon>Placobranchoidea</taxon>
        <taxon>Plakobranchidae</taxon>
        <taxon>Elysia</taxon>
    </lineage>
</organism>
<keyword evidence="2" id="KW-1185">Reference proteome</keyword>
<dbReference type="EMBL" id="BMAT01003739">
    <property type="protein sequence ID" value="GFR61477.1"/>
    <property type="molecule type" value="Genomic_DNA"/>
</dbReference>
<sequence>MAGFHTSKLKQIQVVDASFDVFTAYYGHIGEWTAAQRLAVPKHVTQPHRVREAAVLKLQRDTFETK</sequence>
<gene>
    <name evidence="1" type="ORF">ElyMa_001848000</name>
</gene>
<evidence type="ECO:0000313" key="2">
    <source>
        <dbReference type="Proteomes" id="UP000762676"/>
    </source>
</evidence>
<protein>
    <submittedName>
        <fullName evidence="1">Uncharacterized protein</fullName>
    </submittedName>
</protein>
<accession>A0AAV4EK66</accession>
<name>A0AAV4EK66_9GAST</name>
<reference evidence="1 2" key="1">
    <citation type="journal article" date="2021" name="Elife">
        <title>Chloroplast acquisition without the gene transfer in kleptoplastic sea slugs, Plakobranchus ocellatus.</title>
        <authorList>
            <person name="Maeda T."/>
            <person name="Takahashi S."/>
            <person name="Yoshida T."/>
            <person name="Shimamura S."/>
            <person name="Takaki Y."/>
            <person name="Nagai Y."/>
            <person name="Toyoda A."/>
            <person name="Suzuki Y."/>
            <person name="Arimoto A."/>
            <person name="Ishii H."/>
            <person name="Satoh N."/>
            <person name="Nishiyama T."/>
            <person name="Hasebe M."/>
            <person name="Maruyama T."/>
            <person name="Minagawa J."/>
            <person name="Obokata J."/>
            <person name="Shigenobu S."/>
        </authorList>
    </citation>
    <scope>NUCLEOTIDE SEQUENCE [LARGE SCALE GENOMIC DNA]</scope>
</reference>
<proteinExistence type="predicted"/>
<evidence type="ECO:0000313" key="1">
    <source>
        <dbReference type="EMBL" id="GFR61477.1"/>
    </source>
</evidence>
<dbReference type="Proteomes" id="UP000762676">
    <property type="component" value="Unassembled WGS sequence"/>
</dbReference>